<name>A0ABD2J1M0_HETSC</name>
<gene>
    <name evidence="2" type="ORF">niasHS_009041</name>
</gene>
<evidence type="ECO:0000256" key="1">
    <source>
        <dbReference type="SAM" id="MobiDB-lite"/>
    </source>
</evidence>
<dbReference type="EMBL" id="JBICCN010000219">
    <property type="protein sequence ID" value="KAL3085999.1"/>
    <property type="molecule type" value="Genomic_DNA"/>
</dbReference>
<evidence type="ECO:0000313" key="2">
    <source>
        <dbReference type="EMBL" id="KAL3085999.1"/>
    </source>
</evidence>
<dbReference type="Proteomes" id="UP001620645">
    <property type="component" value="Unassembled WGS sequence"/>
</dbReference>
<accession>A0ABD2J1M0</accession>
<reference evidence="2 3" key="1">
    <citation type="submission" date="2024-10" db="EMBL/GenBank/DDBJ databases">
        <authorList>
            <person name="Kim D."/>
        </authorList>
    </citation>
    <scope>NUCLEOTIDE SEQUENCE [LARGE SCALE GENOMIC DNA]</scope>
    <source>
        <strain evidence="2">Taebaek</strain>
    </source>
</reference>
<proteinExistence type="predicted"/>
<protein>
    <submittedName>
        <fullName evidence="2">Uncharacterized protein</fullName>
    </submittedName>
</protein>
<keyword evidence="3" id="KW-1185">Reference proteome</keyword>
<evidence type="ECO:0000313" key="3">
    <source>
        <dbReference type="Proteomes" id="UP001620645"/>
    </source>
</evidence>
<dbReference type="AlphaFoldDB" id="A0ABD2J1M0"/>
<organism evidence="2 3">
    <name type="scientific">Heterodera schachtii</name>
    <name type="common">Sugarbeet cyst nematode worm</name>
    <name type="synonym">Tylenchus schachtii</name>
    <dbReference type="NCBI Taxonomy" id="97005"/>
    <lineage>
        <taxon>Eukaryota</taxon>
        <taxon>Metazoa</taxon>
        <taxon>Ecdysozoa</taxon>
        <taxon>Nematoda</taxon>
        <taxon>Chromadorea</taxon>
        <taxon>Rhabditida</taxon>
        <taxon>Tylenchina</taxon>
        <taxon>Tylenchomorpha</taxon>
        <taxon>Tylenchoidea</taxon>
        <taxon>Heteroderidae</taxon>
        <taxon>Heteroderinae</taxon>
        <taxon>Heterodera</taxon>
    </lineage>
</organism>
<sequence>MRAVVQSDNAKERHSLSLPTQHQKQPLFQQKIAQQDVFGTVDGGKLVAFVRKTNQSGETAVLMVDALSFLCRLHHFQPDNLLMGTLPTVDNHDDMAHECLQMDDGTHSQQTKHSRAKEVIDRLGLVGTCCHAFAGSNKWNFGSALVVSVFNGVLHAVMPGGLIACAINASLDLCFDRVMLMVDGRNPIILEPNKLLVWPIVRVDNPWTEICDSDIVWFQFDWSLSEQKNDLT</sequence>
<comment type="caution">
    <text evidence="2">The sequence shown here is derived from an EMBL/GenBank/DDBJ whole genome shotgun (WGS) entry which is preliminary data.</text>
</comment>
<feature type="region of interest" description="Disordered" evidence="1">
    <location>
        <begin position="1"/>
        <end position="23"/>
    </location>
</feature>